<evidence type="ECO:0000313" key="3">
    <source>
        <dbReference type="EMBL" id="MDT0650412.1"/>
    </source>
</evidence>
<name>A0ABU3CW31_9FLAO</name>
<accession>A0ABU3CW31</accession>
<sequence length="430" mass="49047">MSKRILLIGNNFAPEPTGIGKYSGEMVEWLVDKGYECSVITTYPYYPFWAVQEPYRKNRFWYKKESEKLKSGGSIEIFRCPMYVPAEPSGGKRIISEATFFTSAFVQLFRLLFRKKYDVVVTVVPSFQIGFLGRLYKSLRKAKFVYHIQDLQIEAARDLQMIRSGRLIDFLLKVEKYFFDGADVISSISEGMVSKIKEKAGREIFLLPNWSDTTFFYPVKEKKNLKESFGFSETDKILLYSGAIGEKQGLEAILQVAGDFQQDENTKFVICGSGPYKKKLQDLAEKRNLDNVIFFPLQPTEKFNDFLNIADVHLVIQKASASDLVMPSKLTTILAVGGVALITANRGSGLQKVVEKYKMGYVVKAEDLAALKEGIVRALNSPEGSLMRKNARYYAQKYLSIDNVMTSFENHVLREEKTIQETYETQRLNL</sequence>
<organism evidence="3 4">
    <name type="scientific">Autumnicola edwardsiae</name>
    <dbReference type="NCBI Taxonomy" id="3075594"/>
    <lineage>
        <taxon>Bacteria</taxon>
        <taxon>Pseudomonadati</taxon>
        <taxon>Bacteroidota</taxon>
        <taxon>Flavobacteriia</taxon>
        <taxon>Flavobacteriales</taxon>
        <taxon>Flavobacteriaceae</taxon>
        <taxon>Autumnicola</taxon>
    </lineage>
</organism>
<dbReference type="Gene3D" id="3.40.50.2000">
    <property type="entry name" value="Glycogen Phosphorylase B"/>
    <property type="match status" value="2"/>
</dbReference>
<protein>
    <submittedName>
        <fullName evidence="3">WcaI family glycosyltransferase</fullName>
    </submittedName>
</protein>
<dbReference type="InterPro" id="IPR028098">
    <property type="entry name" value="Glyco_trans_4-like_N"/>
</dbReference>
<dbReference type="SUPFAM" id="SSF53756">
    <property type="entry name" value="UDP-Glycosyltransferase/glycogen phosphorylase"/>
    <property type="match status" value="1"/>
</dbReference>
<dbReference type="PANTHER" id="PTHR45947">
    <property type="entry name" value="SULFOQUINOVOSYL TRANSFERASE SQD2"/>
    <property type="match status" value="1"/>
</dbReference>
<dbReference type="InterPro" id="IPR001296">
    <property type="entry name" value="Glyco_trans_1"/>
</dbReference>
<gene>
    <name evidence="3" type="ORF">RM529_09660</name>
</gene>
<dbReference type="Pfam" id="PF13579">
    <property type="entry name" value="Glyco_trans_4_4"/>
    <property type="match status" value="1"/>
</dbReference>
<keyword evidence="4" id="KW-1185">Reference proteome</keyword>
<feature type="domain" description="Glycosyl transferase family 1" evidence="1">
    <location>
        <begin position="222"/>
        <end position="397"/>
    </location>
</feature>
<evidence type="ECO:0000259" key="2">
    <source>
        <dbReference type="Pfam" id="PF13579"/>
    </source>
</evidence>
<reference evidence="3 4" key="1">
    <citation type="submission" date="2023-09" db="EMBL/GenBank/DDBJ databases">
        <authorList>
            <person name="Rey-Velasco X."/>
        </authorList>
    </citation>
    <scope>NUCLEOTIDE SEQUENCE [LARGE SCALE GENOMIC DNA]</scope>
    <source>
        <strain evidence="3 4">F297</strain>
    </source>
</reference>
<dbReference type="NCBIfam" id="NF007640">
    <property type="entry name" value="PRK10307.1"/>
    <property type="match status" value="1"/>
</dbReference>
<evidence type="ECO:0000313" key="4">
    <source>
        <dbReference type="Proteomes" id="UP001248819"/>
    </source>
</evidence>
<dbReference type="RefSeq" id="WP_311484593.1">
    <property type="nucleotide sequence ID" value="NZ_JAVRHP010000043.1"/>
</dbReference>
<dbReference type="EMBL" id="JAVRHP010000043">
    <property type="protein sequence ID" value="MDT0650412.1"/>
    <property type="molecule type" value="Genomic_DNA"/>
</dbReference>
<dbReference type="PANTHER" id="PTHR45947:SF3">
    <property type="entry name" value="SULFOQUINOVOSYL TRANSFERASE SQD2"/>
    <property type="match status" value="1"/>
</dbReference>
<dbReference type="InterPro" id="IPR050194">
    <property type="entry name" value="Glycosyltransferase_grp1"/>
</dbReference>
<comment type="caution">
    <text evidence="3">The sequence shown here is derived from an EMBL/GenBank/DDBJ whole genome shotgun (WGS) entry which is preliminary data.</text>
</comment>
<proteinExistence type="predicted"/>
<dbReference type="Proteomes" id="UP001248819">
    <property type="component" value="Unassembled WGS sequence"/>
</dbReference>
<evidence type="ECO:0000259" key="1">
    <source>
        <dbReference type="Pfam" id="PF00534"/>
    </source>
</evidence>
<dbReference type="CDD" id="cd03794">
    <property type="entry name" value="GT4_WbuB-like"/>
    <property type="match status" value="1"/>
</dbReference>
<feature type="domain" description="Glycosyltransferase subfamily 4-like N-terminal" evidence="2">
    <location>
        <begin position="17"/>
        <end position="210"/>
    </location>
</feature>
<dbReference type="Pfam" id="PF00534">
    <property type="entry name" value="Glycos_transf_1"/>
    <property type="match status" value="1"/>
</dbReference>